<dbReference type="GO" id="GO:0005975">
    <property type="term" value="P:carbohydrate metabolic process"/>
    <property type="evidence" value="ECO:0007669"/>
    <property type="project" value="InterPro"/>
</dbReference>
<dbReference type="InterPro" id="IPR013320">
    <property type="entry name" value="ConA-like_dom_sf"/>
</dbReference>
<gene>
    <name evidence="3" type="ORF">MYP_4151</name>
</gene>
<dbReference type="PANTHER" id="PTHR10963:SF55">
    <property type="entry name" value="GLYCOSIDE HYDROLASE FAMILY 16 PROTEIN"/>
    <property type="match status" value="1"/>
</dbReference>
<organism evidence="3 4">
    <name type="scientific">Sporocytophaga myxococcoides</name>
    <dbReference type="NCBI Taxonomy" id="153721"/>
    <lineage>
        <taxon>Bacteria</taxon>
        <taxon>Pseudomonadati</taxon>
        <taxon>Bacteroidota</taxon>
        <taxon>Cytophagia</taxon>
        <taxon>Cytophagales</taxon>
        <taxon>Cytophagaceae</taxon>
        <taxon>Sporocytophaga</taxon>
    </lineage>
</organism>
<comment type="similarity">
    <text evidence="1">Belongs to the glycosyl hydrolase 16 family.</text>
</comment>
<accession>A0A098LIV6</accession>
<dbReference type="SUPFAM" id="SSF49899">
    <property type="entry name" value="Concanavalin A-like lectins/glucanases"/>
    <property type="match status" value="1"/>
</dbReference>
<dbReference type="Gene3D" id="2.60.120.200">
    <property type="match status" value="1"/>
</dbReference>
<dbReference type="Proteomes" id="UP000030185">
    <property type="component" value="Unassembled WGS sequence"/>
</dbReference>
<dbReference type="InterPro" id="IPR000757">
    <property type="entry name" value="Beta-glucanase-like"/>
</dbReference>
<evidence type="ECO:0000259" key="2">
    <source>
        <dbReference type="PROSITE" id="PS51762"/>
    </source>
</evidence>
<dbReference type="InterPro" id="IPR050546">
    <property type="entry name" value="Glycosyl_Hydrlase_16"/>
</dbReference>
<name>A0A098LIV6_9BACT</name>
<keyword evidence="3" id="KW-0378">Hydrolase</keyword>
<evidence type="ECO:0000313" key="3">
    <source>
        <dbReference type="EMBL" id="GAL86921.1"/>
    </source>
</evidence>
<evidence type="ECO:0000313" key="4">
    <source>
        <dbReference type="Proteomes" id="UP000030185"/>
    </source>
</evidence>
<keyword evidence="4" id="KW-1185">Reference proteome</keyword>
<comment type="caution">
    <text evidence="3">The sequence shown here is derived from an EMBL/GenBank/DDBJ whole genome shotgun (WGS) entry which is preliminary data.</text>
</comment>
<evidence type="ECO:0000256" key="1">
    <source>
        <dbReference type="ARBA" id="ARBA00006865"/>
    </source>
</evidence>
<dbReference type="STRING" id="153721.MYP_4151"/>
<dbReference type="PROSITE" id="PS51762">
    <property type="entry name" value="GH16_2"/>
    <property type="match status" value="1"/>
</dbReference>
<dbReference type="AlphaFoldDB" id="A0A098LIV6"/>
<dbReference type="CDD" id="cd08023">
    <property type="entry name" value="GH16_laminarinase_like"/>
    <property type="match status" value="1"/>
</dbReference>
<sequence length="327" mass="38075">MSYIMKLIHIQILILLFHSSVLFGQRSLVNSSSGKRNEPIMNDNAEKSSEPCGIDYQDWNLTFEDDFNGSVKDLSENWYLFGDNHGQDELQIYKWEQLSVSDGNLVITAQSLPKPEMASNGITYNYASGWIHYKNMVKGNALFEIRCKMPEGREQTLWPAFWMWNGDCSPQTDGYREIDIFEYWGNNFKCGTNNVFWCDGNRNRQGCFIEYCEKQPFFNDFHIFSAAWLNNKLVFYIDGKEIRTVTDYVPSVSAEMYLIANLALGNSPSISEVKFPQRFVIDWIKIYNLKDKENTLETCTRTDNCRKARTINEPEILKVENKNLKDF</sequence>
<dbReference type="PANTHER" id="PTHR10963">
    <property type="entry name" value="GLYCOSYL HYDROLASE-RELATED"/>
    <property type="match status" value="1"/>
</dbReference>
<dbReference type="EMBL" id="BBLT01000010">
    <property type="protein sequence ID" value="GAL86921.1"/>
    <property type="molecule type" value="Genomic_DNA"/>
</dbReference>
<feature type="domain" description="GH16" evidence="2">
    <location>
        <begin position="33"/>
        <end position="292"/>
    </location>
</feature>
<reference evidence="3 4" key="1">
    <citation type="submission" date="2014-09" db="EMBL/GenBank/DDBJ databases">
        <title>Sporocytophaga myxococcoides PG-01 genome sequencing.</title>
        <authorList>
            <person name="Liu L."/>
            <person name="Gao P.J."/>
            <person name="Chen G.J."/>
            <person name="Wang L.S."/>
        </authorList>
    </citation>
    <scope>NUCLEOTIDE SEQUENCE [LARGE SCALE GENOMIC DNA]</scope>
    <source>
        <strain evidence="3 4">PG-01</strain>
    </source>
</reference>
<proteinExistence type="inferred from homology"/>
<dbReference type="eggNOG" id="COG2273">
    <property type="taxonomic scope" value="Bacteria"/>
</dbReference>
<dbReference type="Pfam" id="PF00722">
    <property type="entry name" value="Glyco_hydro_16"/>
    <property type="match status" value="1"/>
</dbReference>
<dbReference type="GO" id="GO:0004553">
    <property type="term" value="F:hydrolase activity, hydrolyzing O-glycosyl compounds"/>
    <property type="evidence" value="ECO:0007669"/>
    <property type="project" value="InterPro"/>
</dbReference>
<protein>
    <submittedName>
        <fullName evidence="3">Glycoside hydrolase family 16</fullName>
    </submittedName>
</protein>